<gene>
    <name evidence="2" type="ORF">BAZ09_008900</name>
</gene>
<protein>
    <recommendedName>
        <fullName evidence="4">Tetratricopeptide repeat protein</fullName>
    </recommendedName>
</protein>
<sequence>MHHFYCLVLVLFCFSNKANVRDSEQIDEILNKSFLEFSEFRFIESFKTARIALELSKNNKYSKGIAKSNIYIAKVLLEIGAYSESLTYINDAEKEPFYKTYINVQVESHRLRGRIYANLKMYDLSIKEFYKQLSLSSKIEDNKIQKISSFWAHENLAHVYSLVEKRDSVWSHLMIQQNVLKEINEKEVYYDLSTTYAKIASEYINHESYPKAKIYLDKSMRLLIKYNSPYRYYVLEKYGDLEKLNRNHIKAIKYYEEALENAKTLGDKDATVHGYKILANYYKETYSDNEKASKYFYLYNKLNDSLDMVNKNTVEKVLDQIINSRDMKKNRGHFYFYILGSAGIGFIIIFFLFKNKYQKLNRLKKETVVFETLNSKQEEELYDDLIASAKANSPEFIVLFEKKIPDLFEELRKINPNIRSSELAFCAMAFLNFSTKDISEFTFVTIRAVQIRKNRIRKKYNIPSDQDFNSWMRDLVRNKSK</sequence>
<dbReference type="Proteomes" id="UP000190057">
    <property type="component" value="Chromosome"/>
</dbReference>
<dbReference type="Gene3D" id="1.25.40.10">
    <property type="entry name" value="Tetratricopeptide repeat domain"/>
    <property type="match status" value="2"/>
</dbReference>
<dbReference type="SUPFAM" id="SSF48452">
    <property type="entry name" value="TPR-like"/>
    <property type="match status" value="2"/>
</dbReference>
<accession>A0ABM6MT75</accession>
<dbReference type="EMBL" id="CP023401">
    <property type="protein sequence ID" value="ATC36324.1"/>
    <property type="molecule type" value="Genomic_DNA"/>
</dbReference>
<dbReference type="InterPro" id="IPR011990">
    <property type="entry name" value="TPR-like_helical_dom_sf"/>
</dbReference>
<keyword evidence="1" id="KW-0812">Transmembrane</keyword>
<evidence type="ECO:0000256" key="1">
    <source>
        <dbReference type="SAM" id="Phobius"/>
    </source>
</evidence>
<proteinExistence type="predicted"/>
<keyword evidence="1" id="KW-0472">Membrane</keyword>
<organism evidence="2 3">
    <name type="scientific">Elizabethkingia anophelis R26</name>
    <dbReference type="NCBI Taxonomy" id="1246994"/>
    <lineage>
        <taxon>Bacteria</taxon>
        <taxon>Pseudomonadati</taxon>
        <taxon>Bacteroidota</taxon>
        <taxon>Flavobacteriia</taxon>
        <taxon>Flavobacteriales</taxon>
        <taxon>Weeksellaceae</taxon>
        <taxon>Elizabethkingia</taxon>
    </lineage>
</organism>
<dbReference type="GeneID" id="56684585"/>
<evidence type="ECO:0000313" key="3">
    <source>
        <dbReference type="Proteomes" id="UP000190057"/>
    </source>
</evidence>
<keyword evidence="1" id="KW-1133">Transmembrane helix</keyword>
<evidence type="ECO:0000313" key="2">
    <source>
        <dbReference type="EMBL" id="ATC36324.1"/>
    </source>
</evidence>
<dbReference type="RefSeq" id="WP_009089206.1">
    <property type="nucleotide sequence ID" value="NZ_ANIW01000055.1"/>
</dbReference>
<feature type="transmembrane region" description="Helical" evidence="1">
    <location>
        <begin position="334"/>
        <end position="353"/>
    </location>
</feature>
<reference evidence="2 3" key="1">
    <citation type="submission" date="2017-09" db="EMBL/GenBank/DDBJ databases">
        <title>Complete circularized genomes of four mosquito-derived Elizabethkingia anophelis isolates.</title>
        <authorList>
            <person name="Nicholson A.C."/>
            <person name="Xu J."/>
        </authorList>
    </citation>
    <scope>NUCLEOTIDE SEQUENCE [LARGE SCALE GENOMIC DNA]</scope>
    <source>
        <strain evidence="2 3">R26</strain>
    </source>
</reference>
<name>A0ABM6MT75_9FLAO</name>
<evidence type="ECO:0008006" key="4">
    <source>
        <dbReference type="Google" id="ProtNLM"/>
    </source>
</evidence>
<keyword evidence="3" id="KW-1185">Reference proteome</keyword>